<evidence type="ECO:0000313" key="2">
    <source>
        <dbReference type="EMBL" id="WYK01712.1"/>
    </source>
</evidence>
<feature type="domain" description="Mga helix-turn-helix" evidence="1">
    <location>
        <begin position="84"/>
        <end position="161"/>
    </location>
</feature>
<dbReference type="InterPro" id="IPR007737">
    <property type="entry name" value="Mga_HTH"/>
</dbReference>
<dbReference type="Proteomes" id="UP000194948">
    <property type="component" value="Chromosome"/>
</dbReference>
<evidence type="ECO:0000259" key="1">
    <source>
        <dbReference type="Pfam" id="PF05043"/>
    </source>
</evidence>
<protein>
    <recommendedName>
        <fullName evidence="1">Mga helix-turn-helix domain-containing protein</fullName>
    </recommendedName>
</protein>
<keyword evidence="3" id="KW-1185">Reference proteome</keyword>
<organism evidence="2 3">
    <name type="scientific">Candidatus Enterococcus palustris</name>
    <dbReference type="NCBI Taxonomy" id="1834189"/>
    <lineage>
        <taxon>Bacteria</taxon>
        <taxon>Bacillati</taxon>
        <taxon>Bacillota</taxon>
        <taxon>Bacilli</taxon>
        <taxon>Lactobacillales</taxon>
        <taxon>Enterococcaceae</taxon>
        <taxon>Enterococcus</taxon>
    </lineage>
</organism>
<dbReference type="SUPFAM" id="SSF46785">
    <property type="entry name" value="Winged helix' DNA-binding domain"/>
    <property type="match status" value="1"/>
</dbReference>
<reference evidence="2 3" key="2">
    <citation type="submission" date="2024-03" db="EMBL/GenBank/DDBJ databases">
        <title>The Genome Sequence of Enterococcus sp. DIV0205d.</title>
        <authorList>
            <consortium name="The Broad Institute Genomics Platform"/>
            <consortium name="The Broad Institute Microbial Omics Core"/>
            <consortium name="The Broad Institute Genomic Center for Infectious Diseases"/>
            <person name="Earl A."/>
            <person name="Manson A."/>
            <person name="Gilmore M."/>
            <person name="Schwartman J."/>
            <person name="Shea T."/>
            <person name="Abouelleil A."/>
            <person name="Cao P."/>
            <person name="Chapman S."/>
            <person name="Cusick C."/>
            <person name="Young S."/>
            <person name="Neafsey D."/>
            <person name="Nusbaum C."/>
            <person name="Birren B."/>
        </authorList>
    </citation>
    <scope>NUCLEOTIDE SEQUENCE [LARGE SCALE GENOMIC DNA]</scope>
    <source>
        <strain evidence="2 3">7F3_DIV0205</strain>
    </source>
</reference>
<proteinExistence type="predicted"/>
<dbReference type="RefSeq" id="WP_086315366.1">
    <property type="nucleotide sequence ID" value="NZ_CP147244.1"/>
</dbReference>
<dbReference type="AlphaFoldDB" id="A0AAQ3WAQ8"/>
<dbReference type="Pfam" id="PF05043">
    <property type="entry name" value="Mga"/>
    <property type="match status" value="1"/>
</dbReference>
<accession>A0AAQ3WAQ8</accession>
<dbReference type="InterPro" id="IPR036388">
    <property type="entry name" value="WH-like_DNA-bd_sf"/>
</dbReference>
<name>A0AAQ3WAQ8_9ENTE</name>
<dbReference type="EMBL" id="CP147244">
    <property type="protein sequence ID" value="WYK01712.1"/>
    <property type="molecule type" value="Genomic_DNA"/>
</dbReference>
<dbReference type="InterPro" id="IPR036390">
    <property type="entry name" value="WH_DNA-bd_sf"/>
</dbReference>
<gene>
    <name evidence="2" type="ORF">A5821_002849</name>
</gene>
<dbReference type="Gene3D" id="1.10.10.10">
    <property type="entry name" value="Winged helix-like DNA-binding domain superfamily/Winged helix DNA-binding domain"/>
    <property type="match status" value="1"/>
</dbReference>
<reference evidence="3" key="1">
    <citation type="submission" date="2017-05" db="EMBL/GenBank/DDBJ databases">
        <title>The Genome Sequence of EEnterococcus faecalis 9F2_4866.</title>
        <authorList>
            <consortium name="The Broad Institute Genomics Platform"/>
            <consortium name="The Broad Institute Genomic Center for Infectious Diseases"/>
            <person name="Earl A."/>
            <person name="Manson A."/>
            <person name="Schwartman J."/>
            <person name="Gilmore M."/>
            <person name="Abouelleil A."/>
            <person name="Cao P."/>
            <person name="Chapman S."/>
            <person name="Cusick C."/>
            <person name="Shea T."/>
            <person name="Young S."/>
            <person name="Neafsey D."/>
            <person name="Nusbaum C."/>
            <person name="Birren B."/>
        </authorList>
    </citation>
    <scope>NUCLEOTIDE SEQUENCE [LARGE SCALE GENOMIC DNA]</scope>
    <source>
        <strain evidence="3">7F3_DIV0205</strain>
    </source>
</reference>
<evidence type="ECO:0000313" key="3">
    <source>
        <dbReference type="Proteomes" id="UP000194948"/>
    </source>
</evidence>
<sequence length="500" mass="59721">MKEFLNKSDNNKVMVLDYLIRTSKEVLVTELVSETKLSNSTINHILYSFKENTYIKKENIQWNYNEAGKLHSVRIIDTSMIDASFFYLKKSLLFITIKELFEAGYINRVKICDKYFISSSTFSRVRQRLSEILSSFDLELTRENTLEGEEYKIRNFYFLFFSNACSKWLFSKEAYSTLEASLKSDFLNSLNFDPSQKGLVRLFMHICNTRNAQKHYVPEVTSIKIKGKGKLQKIFLDIYQYLNSYFPFYENIVEEAKFIFVFCTRHQIIKIDLMIEDEITFETKDIEYFDYVKNYLVDAVLIHFFDGDEQWYKMINFEITTFLLFAYTSFSDARRFLYNYDNDNYENKNNYEKQIYNRVIEILNNMEQDLLWSFFGIALNEFDKKSGMYNKLFVLVYSFLSKQEMNKVSREKVIVYVQNSRVYTGEIIKAKIKKMFSDKVEIASVYSTKIDLFVTDKEYDDQISFPKIVYITTFYDTQAMDKLYNEIFLEITKQMNNELL</sequence>